<dbReference type="GO" id="GO:0003824">
    <property type="term" value="F:catalytic activity"/>
    <property type="evidence" value="ECO:0007669"/>
    <property type="project" value="UniProtKB-ARBA"/>
</dbReference>
<dbReference type="AlphaFoldDB" id="A0A652YS31"/>
<protein>
    <submittedName>
        <fullName evidence="3">Pimeloyl-ACP methyl ester carboxylesterase</fullName>
    </submittedName>
</protein>
<dbReference type="PANTHER" id="PTHR43798">
    <property type="entry name" value="MONOACYLGLYCEROL LIPASE"/>
    <property type="match status" value="1"/>
</dbReference>
<dbReference type="InterPro" id="IPR029058">
    <property type="entry name" value="AB_hydrolase_fold"/>
</dbReference>
<evidence type="ECO:0000313" key="3">
    <source>
        <dbReference type="EMBL" id="TYQ05145.1"/>
    </source>
</evidence>
<keyword evidence="1" id="KW-0732">Signal</keyword>
<dbReference type="SUPFAM" id="SSF53474">
    <property type="entry name" value="alpha/beta-Hydrolases"/>
    <property type="match status" value="1"/>
</dbReference>
<feature type="domain" description="AB hydrolase-1" evidence="2">
    <location>
        <begin position="65"/>
        <end position="308"/>
    </location>
</feature>
<accession>A0A652YS31</accession>
<dbReference type="Gene3D" id="3.40.50.1820">
    <property type="entry name" value="alpha/beta hydrolase"/>
    <property type="match status" value="1"/>
</dbReference>
<dbReference type="Pfam" id="PF12697">
    <property type="entry name" value="Abhydrolase_6"/>
    <property type="match status" value="1"/>
</dbReference>
<dbReference type="InterPro" id="IPR050266">
    <property type="entry name" value="AB_hydrolase_sf"/>
</dbReference>
<dbReference type="PANTHER" id="PTHR43798:SF33">
    <property type="entry name" value="HYDROLASE, PUTATIVE (AFU_ORTHOLOGUE AFUA_2G14860)-RELATED"/>
    <property type="match status" value="1"/>
</dbReference>
<evidence type="ECO:0000256" key="1">
    <source>
        <dbReference type="SAM" id="SignalP"/>
    </source>
</evidence>
<dbReference type="PROSITE" id="PS51257">
    <property type="entry name" value="PROKAR_LIPOPROTEIN"/>
    <property type="match status" value="1"/>
</dbReference>
<organism evidence="3">
    <name type="scientific">Nocardia globerula</name>
    <dbReference type="NCBI Taxonomy" id="1818"/>
    <lineage>
        <taxon>Bacteria</taxon>
        <taxon>Bacillati</taxon>
        <taxon>Actinomycetota</taxon>
        <taxon>Actinomycetes</taxon>
        <taxon>Mycobacteriales</taxon>
        <taxon>Nocardiaceae</taxon>
        <taxon>Nocardia</taxon>
    </lineage>
</organism>
<name>A0A652YS31_NOCGL</name>
<feature type="chain" id="PRO_5039116605" evidence="1">
    <location>
        <begin position="21"/>
        <end position="327"/>
    </location>
</feature>
<evidence type="ECO:0000259" key="2">
    <source>
        <dbReference type="Pfam" id="PF12697"/>
    </source>
</evidence>
<dbReference type="EMBL" id="VNIQ01000003">
    <property type="protein sequence ID" value="TYQ05145.1"/>
    <property type="molecule type" value="Genomic_DNA"/>
</dbReference>
<dbReference type="GO" id="GO:0016020">
    <property type="term" value="C:membrane"/>
    <property type="evidence" value="ECO:0007669"/>
    <property type="project" value="TreeGrafter"/>
</dbReference>
<proteinExistence type="predicted"/>
<feature type="signal peptide" evidence="1">
    <location>
        <begin position="1"/>
        <end position="20"/>
    </location>
</feature>
<comment type="caution">
    <text evidence="3">The sequence shown here is derived from an EMBL/GenBank/DDBJ whole genome shotgun (WGS) entry which is preliminary data.</text>
</comment>
<dbReference type="InterPro" id="IPR000073">
    <property type="entry name" value="AB_hydrolase_1"/>
</dbReference>
<sequence>MKLNSRIVASLAACTLFLGGCSDSPSTDVSTATGTPGNGDFAGLVDIGDGRSMYLTCKGTGSPTVVFVSGRTDRADIWKTVADPNPTETAVFDGVAETTRVCAYDRPGTVTITGEHVDASRSTPVPQPTTAEDGMRDLHALLSAADVPGPYVLVAHSWGGLIARLYADTYPTDVDGLVLVDTLTELLYDGLTPQEQQWWLTLNSNYSPDLEPYNQEKSNLEPSFQSLRDAGDPPPMPVGILVSDQPFDLEPLSAAGELPPGIPVDFGPTIFAAHIAGQQALAERLHAHLDLDTDAGHYVHTEQPALTTDAIDEVVDAARTNPDQWFS</sequence>
<gene>
    <name evidence="3" type="ORF">FNL38_103496</name>
</gene>
<reference evidence="3" key="1">
    <citation type="submission" date="2019-07" db="EMBL/GenBank/DDBJ databases">
        <title>Genomic Encyclopedia of Type Strains, Phase IV (KMG-IV): sequencing the most valuable type-strain genomes for metagenomic binning, comparative biology and taxonomic classification.</title>
        <authorList>
            <person name="Goeker M."/>
        </authorList>
    </citation>
    <scope>NUCLEOTIDE SEQUENCE</scope>
    <source>
        <strain evidence="3">DSM 44596</strain>
    </source>
</reference>